<dbReference type="STRING" id="153721.MYP_235"/>
<keyword evidence="3" id="KW-1185">Reference proteome</keyword>
<accession>A0A098L9F8</accession>
<organism evidence="2 3">
    <name type="scientific">Sporocytophaga myxococcoides</name>
    <dbReference type="NCBI Taxonomy" id="153721"/>
    <lineage>
        <taxon>Bacteria</taxon>
        <taxon>Pseudomonadati</taxon>
        <taxon>Bacteroidota</taxon>
        <taxon>Cytophagia</taxon>
        <taxon>Cytophagales</taxon>
        <taxon>Cytophagaceae</taxon>
        <taxon>Sporocytophaga</taxon>
    </lineage>
</organism>
<reference evidence="2 3" key="1">
    <citation type="submission" date="2014-09" db="EMBL/GenBank/DDBJ databases">
        <title>Sporocytophaga myxococcoides PG-01 genome sequencing.</title>
        <authorList>
            <person name="Liu L."/>
            <person name="Gao P.J."/>
            <person name="Chen G.J."/>
            <person name="Wang L.S."/>
        </authorList>
    </citation>
    <scope>NUCLEOTIDE SEQUENCE [LARGE SCALE GENOMIC DNA]</scope>
    <source>
        <strain evidence="2 3">PG-01</strain>
    </source>
</reference>
<dbReference type="EMBL" id="BBLT01000001">
    <property type="protein sequence ID" value="GAL83009.1"/>
    <property type="molecule type" value="Genomic_DNA"/>
</dbReference>
<dbReference type="AlphaFoldDB" id="A0A098L9F8"/>
<evidence type="ECO:0000256" key="1">
    <source>
        <dbReference type="SAM" id="Phobius"/>
    </source>
</evidence>
<protein>
    <submittedName>
        <fullName evidence="2">Uncharacterized protein</fullName>
    </submittedName>
</protein>
<evidence type="ECO:0000313" key="2">
    <source>
        <dbReference type="EMBL" id="GAL83009.1"/>
    </source>
</evidence>
<gene>
    <name evidence="2" type="ORF">MYP_235</name>
</gene>
<name>A0A098L9F8_9BACT</name>
<evidence type="ECO:0000313" key="3">
    <source>
        <dbReference type="Proteomes" id="UP000030185"/>
    </source>
</evidence>
<comment type="caution">
    <text evidence="2">The sequence shown here is derived from an EMBL/GenBank/DDBJ whole genome shotgun (WGS) entry which is preliminary data.</text>
</comment>
<proteinExistence type="predicted"/>
<sequence length="53" mass="6199">MSNLRFLLKIFCLFVLLGISILHKKMDTSQLADKNVEMEKLAMTQQLLKKVKF</sequence>
<keyword evidence="1" id="KW-1133">Transmembrane helix</keyword>
<keyword evidence="1" id="KW-0472">Membrane</keyword>
<feature type="transmembrane region" description="Helical" evidence="1">
    <location>
        <begin position="6"/>
        <end position="22"/>
    </location>
</feature>
<keyword evidence="1" id="KW-0812">Transmembrane</keyword>
<dbReference type="Proteomes" id="UP000030185">
    <property type="component" value="Unassembled WGS sequence"/>
</dbReference>